<dbReference type="Gene3D" id="2.60.120.200">
    <property type="match status" value="1"/>
</dbReference>
<evidence type="ECO:0000313" key="1">
    <source>
        <dbReference type="EMBL" id="KAK2169914.1"/>
    </source>
</evidence>
<protein>
    <submittedName>
        <fullName evidence="1">Uncharacterized protein</fullName>
    </submittedName>
</protein>
<dbReference type="AlphaFoldDB" id="A0AAD9NJX9"/>
<gene>
    <name evidence="1" type="ORF">LSH36_6g15015</name>
</gene>
<dbReference type="Proteomes" id="UP001208570">
    <property type="component" value="Unassembled WGS sequence"/>
</dbReference>
<keyword evidence="2" id="KW-1185">Reference proteome</keyword>
<accession>A0AAD9NJX9</accession>
<sequence length="130" mass="14616">MEISVMFYYNLDLLAPSFRDSFTTLEVARYQDNSVMESTVTYKAEDYTPNKWVKLTLCLPRGEYSVAFIGTLGLAPKNSMAIDYISLLSTTCQPATATKPGNVYFSLVLSYDSDVTSVQFENCHIHVALR</sequence>
<comment type="caution">
    <text evidence="1">The sequence shown here is derived from an EMBL/GenBank/DDBJ whole genome shotgun (WGS) entry which is preliminary data.</text>
</comment>
<evidence type="ECO:0000313" key="2">
    <source>
        <dbReference type="Proteomes" id="UP001208570"/>
    </source>
</evidence>
<name>A0AAD9NJX9_9ANNE</name>
<organism evidence="1 2">
    <name type="scientific">Paralvinella palmiformis</name>
    <dbReference type="NCBI Taxonomy" id="53620"/>
    <lineage>
        <taxon>Eukaryota</taxon>
        <taxon>Metazoa</taxon>
        <taxon>Spiralia</taxon>
        <taxon>Lophotrochozoa</taxon>
        <taxon>Annelida</taxon>
        <taxon>Polychaeta</taxon>
        <taxon>Sedentaria</taxon>
        <taxon>Canalipalpata</taxon>
        <taxon>Terebellida</taxon>
        <taxon>Terebelliformia</taxon>
        <taxon>Alvinellidae</taxon>
        <taxon>Paralvinella</taxon>
    </lineage>
</organism>
<proteinExistence type="predicted"/>
<dbReference type="EMBL" id="JAODUP010000006">
    <property type="protein sequence ID" value="KAK2169914.1"/>
    <property type="molecule type" value="Genomic_DNA"/>
</dbReference>
<reference evidence="1" key="1">
    <citation type="journal article" date="2023" name="Mol. Biol. Evol.">
        <title>Third-Generation Sequencing Reveals the Adaptive Role of the Epigenome in Three Deep-Sea Polychaetes.</title>
        <authorList>
            <person name="Perez M."/>
            <person name="Aroh O."/>
            <person name="Sun Y."/>
            <person name="Lan Y."/>
            <person name="Juniper S.K."/>
            <person name="Young C.R."/>
            <person name="Angers B."/>
            <person name="Qian P.Y."/>
        </authorList>
    </citation>
    <scope>NUCLEOTIDE SEQUENCE</scope>
    <source>
        <strain evidence="1">P08H-3</strain>
    </source>
</reference>